<dbReference type="Proteomes" id="UP000515472">
    <property type="component" value="Chromosome"/>
</dbReference>
<protein>
    <submittedName>
        <fullName evidence="2">Uncharacterized protein</fullName>
    </submittedName>
</protein>
<dbReference type="AlphaFoldDB" id="A0A7R7FSI1"/>
<feature type="region of interest" description="Disordered" evidence="1">
    <location>
        <begin position="1"/>
        <end position="25"/>
    </location>
</feature>
<reference evidence="2 3" key="1">
    <citation type="submission" date="2020-06" db="EMBL/GenBank/DDBJ databases">
        <title>Interaction of electrochemicaly active bacteria, Geobacter bremensis R4 on different carbon anode.</title>
        <authorList>
            <person name="Meng L."/>
            <person name="Yoshida N."/>
        </authorList>
    </citation>
    <scope>NUCLEOTIDE SEQUENCE [LARGE SCALE GENOMIC DNA]</scope>
    <source>
        <strain evidence="2 3">R4</strain>
    </source>
</reference>
<name>A0A7R7FSI1_9BACT</name>
<evidence type="ECO:0000256" key="1">
    <source>
        <dbReference type="SAM" id="MobiDB-lite"/>
    </source>
</evidence>
<evidence type="ECO:0000313" key="3">
    <source>
        <dbReference type="Proteomes" id="UP000515472"/>
    </source>
</evidence>
<keyword evidence="3" id="KW-1185">Reference proteome</keyword>
<organism evidence="2 3">
    <name type="scientific">Citrifermentans bremense</name>
    <dbReference type="NCBI Taxonomy" id="60035"/>
    <lineage>
        <taxon>Bacteria</taxon>
        <taxon>Pseudomonadati</taxon>
        <taxon>Thermodesulfobacteriota</taxon>
        <taxon>Desulfuromonadia</taxon>
        <taxon>Geobacterales</taxon>
        <taxon>Geobacteraceae</taxon>
        <taxon>Citrifermentans</taxon>
    </lineage>
</organism>
<accession>A0A7R7FSI1</accession>
<dbReference type="EMBL" id="AP023213">
    <property type="protein sequence ID" value="BCO11570.1"/>
    <property type="molecule type" value="Genomic_DNA"/>
</dbReference>
<sequence length="70" mass="7608">MSAQRALDNRARKPPGGGLNRPETAVLPATAGCGVSALLLRGYHTVFNEVVQTVLPEYRQNQVQWAFATL</sequence>
<evidence type="ECO:0000313" key="2">
    <source>
        <dbReference type="EMBL" id="BCO11570.1"/>
    </source>
</evidence>
<proteinExistence type="predicted"/>
<gene>
    <name evidence="2" type="ORF">GEOBRER4_n3374</name>
</gene>